<sequence>MAECPTDLINEMFLRLRATTLKKCRVLSKPCFSLIDSPEKRVIERSDSPPPPLGFNNHLLPLANAYDDDDEEEGNELKKSQARRNGVAKGEGNGNKVNGEAQEEVDDEEDDDDDASKGRGKHSRHVEVRRDCPYLDTVNRQVIIIDQFLMLRVPLATMRKRMRTGGRKAKAMEKYLKKVLKKSG</sequence>
<feature type="region of interest" description="Disordered" evidence="1">
    <location>
        <begin position="68"/>
        <end position="126"/>
    </location>
</feature>
<evidence type="ECO:0008006" key="4">
    <source>
        <dbReference type="Google" id="ProtNLM"/>
    </source>
</evidence>
<organism evidence="2 3">
    <name type="scientific">Arabidopsis suecica</name>
    <name type="common">Swedish thale-cress</name>
    <name type="synonym">Cardaminopsis suecica</name>
    <dbReference type="NCBI Taxonomy" id="45249"/>
    <lineage>
        <taxon>Eukaryota</taxon>
        <taxon>Viridiplantae</taxon>
        <taxon>Streptophyta</taxon>
        <taxon>Embryophyta</taxon>
        <taxon>Tracheophyta</taxon>
        <taxon>Spermatophyta</taxon>
        <taxon>Magnoliopsida</taxon>
        <taxon>eudicotyledons</taxon>
        <taxon>Gunneridae</taxon>
        <taxon>Pentapetalae</taxon>
        <taxon>rosids</taxon>
        <taxon>malvids</taxon>
        <taxon>Brassicales</taxon>
        <taxon>Brassicaceae</taxon>
        <taxon>Camelineae</taxon>
        <taxon>Arabidopsis</taxon>
    </lineage>
</organism>
<dbReference type="Proteomes" id="UP000694251">
    <property type="component" value="Chromosome 4"/>
</dbReference>
<evidence type="ECO:0000256" key="1">
    <source>
        <dbReference type="SAM" id="MobiDB-lite"/>
    </source>
</evidence>
<keyword evidence="3" id="KW-1185">Reference proteome</keyword>
<dbReference type="OrthoDB" id="1752050at2759"/>
<name>A0A8T2EGL2_ARASU</name>
<dbReference type="EMBL" id="JAEFBJ010000004">
    <property type="protein sequence ID" value="KAG7621404.1"/>
    <property type="molecule type" value="Genomic_DNA"/>
</dbReference>
<protein>
    <recommendedName>
        <fullName evidence="4">F-box family protein</fullName>
    </recommendedName>
</protein>
<evidence type="ECO:0000313" key="3">
    <source>
        <dbReference type="Proteomes" id="UP000694251"/>
    </source>
</evidence>
<comment type="caution">
    <text evidence="2">The sequence shown here is derived from an EMBL/GenBank/DDBJ whole genome shotgun (WGS) entry which is preliminary data.</text>
</comment>
<feature type="compositionally biased region" description="Low complexity" evidence="1">
    <location>
        <begin position="85"/>
        <end position="100"/>
    </location>
</feature>
<accession>A0A8T2EGL2</accession>
<feature type="compositionally biased region" description="Acidic residues" evidence="1">
    <location>
        <begin position="101"/>
        <end position="114"/>
    </location>
</feature>
<evidence type="ECO:0000313" key="2">
    <source>
        <dbReference type="EMBL" id="KAG7621404.1"/>
    </source>
</evidence>
<proteinExistence type="predicted"/>
<reference evidence="2 3" key="1">
    <citation type="submission" date="2020-12" db="EMBL/GenBank/DDBJ databases">
        <title>Concerted genomic and epigenomic changes stabilize Arabidopsis allopolyploids.</title>
        <authorList>
            <person name="Chen Z."/>
        </authorList>
    </citation>
    <scope>NUCLEOTIDE SEQUENCE [LARGE SCALE GENOMIC DNA]</scope>
    <source>
        <strain evidence="2">As9502</strain>
        <tissue evidence="2">Leaf</tissue>
    </source>
</reference>
<dbReference type="AlphaFoldDB" id="A0A8T2EGL2"/>
<gene>
    <name evidence="2" type="ORF">ISN44_As04g023060</name>
</gene>